<keyword evidence="3" id="KW-1185">Reference proteome</keyword>
<dbReference type="InterPro" id="IPR053201">
    <property type="entry name" value="Flavunoidine_N-MTase"/>
</dbReference>
<evidence type="ECO:0000313" key="3">
    <source>
        <dbReference type="Proteomes" id="UP000319731"/>
    </source>
</evidence>
<dbReference type="InterPro" id="IPR046341">
    <property type="entry name" value="SET_dom_sf"/>
</dbReference>
<accession>A0A507C735</accession>
<name>A0A507C735_9FUNG</name>
<dbReference type="STRING" id="1806994.A0A507C735"/>
<organism evidence="2 3">
    <name type="scientific">Synchytrium microbalum</name>
    <dbReference type="NCBI Taxonomy" id="1806994"/>
    <lineage>
        <taxon>Eukaryota</taxon>
        <taxon>Fungi</taxon>
        <taxon>Fungi incertae sedis</taxon>
        <taxon>Chytridiomycota</taxon>
        <taxon>Chytridiomycota incertae sedis</taxon>
        <taxon>Chytridiomycetes</taxon>
        <taxon>Synchytriales</taxon>
        <taxon>Synchytriaceae</taxon>
        <taxon>Synchytrium</taxon>
    </lineage>
</organism>
<sequence>MPTSGVRLHFGSTLQVKHESGSYTSSIVNLLPLKEGDVIGSFEHTMSISDVKRYSTVQIDTDKHIELNSELVYINHSCNPNVKFDTQGLKVVALKDMPAGTELAFFYPSTEWEMIQPFECAKHLETNVLKQFILSEHITRMLEERDAAKSDA</sequence>
<dbReference type="Proteomes" id="UP000319731">
    <property type="component" value="Unassembled WGS sequence"/>
</dbReference>
<comment type="caution">
    <text evidence="2">The sequence shown here is derived from an EMBL/GenBank/DDBJ whole genome shotgun (WGS) entry which is preliminary data.</text>
</comment>
<dbReference type="EMBL" id="QEAO01000021">
    <property type="protein sequence ID" value="TPX33343.1"/>
    <property type="molecule type" value="Genomic_DNA"/>
</dbReference>
<evidence type="ECO:0000313" key="2">
    <source>
        <dbReference type="EMBL" id="TPX33343.1"/>
    </source>
</evidence>
<dbReference type="Gene3D" id="2.170.270.10">
    <property type="entry name" value="SET domain"/>
    <property type="match status" value="1"/>
</dbReference>
<reference evidence="2 3" key="1">
    <citation type="journal article" date="2019" name="Sci. Rep.">
        <title>Comparative genomics of chytrid fungi reveal insights into the obligate biotrophic and pathogenic lifestyle of Synchytrium endobioticum.</title>
        <authorList>
            <person name="van de Vossenberg B.T.L.H."/>
            <person name="Warris S."/>
            <person name="Nguyen H.D.T."/>
            <person name="van Gent-Pelzer M.P.E."/>
            <person name="Joly D.L."/>
            <person name="van de Geest H.C."/>
            <person name="Bonants P.J.M."/>
            <person name="Smith D.S."/>
            <person name="Levesque C.A."/>
            <person name="van der Lee T.A.J."/>
        </authorList>
    </citation>
    <scope>NUCLEOTIDE SEQUENCE [LARGE SCALE GENOMIC DNA]</scope>
    <source>
        <strain evidence="2 3">JEL517</strain>
    </source>
</reference>
<dbReference type="AlphaFoldDB" id="A0A507C735"/>
<dbReference type="PANTHER" id="PTHR12350:SF19">
    <property type="entry name" value="SET DOMAIN-CONTAINING PROTEIN"/>
    <property type="match status" value="1"/>
</dbReference>
<dbReference type="InterPro" id="IPR001214">
    <property type="entry name" value="SET_dom"/>
</dbReference>
<protein>
    <recommendedName>
        <fullName evidence="1">SET domain-containing protein</fullName>
    </recommendedName>
</protein>
<dbReference type="OrthoDB" id="5984008at2759"/>
<dbReference type="GeneID" id="42004980"/>
<dbReference type="SUPFAM" id="SSF82199">
    <property type="entry name" value="SET domain"/>
    <property type="match status" value="1"/>
</dbReference>
<proteinExistence type="predicted"/>
<dbReference type="PROSITE" id="PS50280">
    <property type="entry name" value="SET"/>
    <property type="match status" value="1"/>
</dbReference>
<gene>
    <name evidence="2" type="ORF">SmJEL517_g03755</name>
</gene>
<feature type="domain" description="SET" evidence="1">
    <location>
        <begin position="6"/>
        <end position="108"/>
    </location>
</feature>
<dbReference type="RefSeq" id="XP_031024355.1">
    <property type="nucleotide sequence ID" value="XM_031169683.1"/>
</dbReference>
<dbReference type="CDD" id="cd08161">
    <property type="entry name" value="SET"/>
    <property type="match status" value="1"/>
</dbReference>
<evidence type="ECO:0000259" key="1">
    <source>
        <dbReference type="PROSITE" id="PS50280"/>
    </source>
</evidence>
<dbReference type="PANTHER" id="PTHR12350">
    <property type="entry name" value="HISTONE-LYSINE N-METHYLTRANSFERASE-RELATED"/>
    <property type="match status" value="1"/>
</dbReference>
<dbReference type="Pfam" id="PF00856">
    <property type="entry name" value="SET"/>
    <property type="match status" value="1"/>
</dbReference>